<dbReference type="PANTHER" id="PTHR33133:SF1">
    <property type="entry name" value="EXPRESSED PROTEIN-RELATED"/>
    <property type="match status" value="1"/>
</dbReference>
<dbReference type="Proteomes" id="UP000653305">
    <property type="component" value="Unassembled WGS sequence"/>
</dbReference>
<keyword evidence="3" id="KW-1185">Reference proteome</keyword>
<feature type="transmembrane region" description="Helical" evidence="1">
    <location>
        <begin position="167"/>
        <end position="190"/>
    </location>
</feature>
<evidence type="ECO:0000313" key="3">
    <source>
        <dbReference type="Proteomes" id="UP000653305"/>
    </source>
</evidence>
<feature type="transmembrane region" description="Helical" evidence="1">
    <location>
        <begin position="6"/>
        <end position="23"/>
    </location>
</feature>
<keyword evidence="1" id="KW-0472">Membrane</keyword>
<reference evidence="2" key="1">
    <citation type="submission" date="2020-07" db="EMBL/GenBank/DDBJ databases">
        <title>Ethylene signaling mediates host invasion by parasitic plants.</title>
        <authorList>
            <person name="Yoshida S."/>
        </authorList>
    </citation>
    <scope>NUCLEOTIDE SEQUENCE</scope>
    <source>
        <strain evidence="2">Okayama</strain>
    </source>
</reference>
<proteinExistence type="predicted"/>
<keyword evidence="1" id="KW-0812">Transmembrane</keyword>
<dbReference type="EMBL" id="BMAC01000378">
    <property type="protein sequence ID" value="GFP95229.1"/>
    <property type="molecule type" value="Genomic_DNA"/>
</dbReference>
<evidence type="ECO:0000313" key="2">
    <source>
        <dbReference type="EMBL" id="GFP95229.1"/>
    </source>
</evidence>
<dbReference type="AlphaFoldDB" id="A0A830C7G7"/>
<feature type="transmembrane region" description="Helical" evidence="1">
    <location>
        <begin position="59"/>
        <end position="77"/>
    </location>
</feature>
<protein>
    <submittedName>
        <fullName evidence="2">Uncharacterized protein</fullName>
    </submittedName>
</protein>
<feature type="transmembrane region" description="Helical" evidence="1">
    <location>
        <begin position="83"/>
        <end position="110"/>
    </location>
</feature>
<dbReference type="OrthoDB" id="1165804at2759"/>
<organism evidence="2 3">
    <name type="scientific">Phtheirospermum japonicum</name>
    <dbReference type="NCBI Taxonomy" id="374723"/>
    <lineage>
        <taxon>Eukaryota</taxon>
        <taxon>Viridiplantae</taxon>
        <taxon>Streptophyta</taxon>
        <taxon>Embryophyta</taxon>
        <taxon>Tracheophyta</taxon>
        <taxon>Spermatophyta</taxon>
        <taxon>Magnoliopsida</taxon>
        <taxon>eudicotyledons</taxon>
        <taxon>Gunneridae</taxon>
        <taxon>Pentapetalae</taxon>
        <taxon>asterids</taxon>
        <taxon>lamiids</taxon>
        <taxon>Lamiales</taxon>
        <taxon>Orobanchaceae</taxon>
        <taxon>Orobanchaceae incertae sedis</taxon>
        <taxon>Phtheirospermum</taxon>
    </lineage>
</organism>
<name>A0A830C7G7_9LAMI</name>
<gene>
    <name evidence="2" type="ORF">PHJA_001667300</name>
</gene>
<sequence length="221" mass="24475">MLVFIVISHVSGIAIIIVSAASYQGNSLSSKDLFTSIKRTGRKPFSASFSFSRQTATRFLSVILFLVVFIGVMYPNILTISTAIIIGAGIIVFQLYSSVVWALSHVVIVVEESCSPGEAREKAGDLVKGHHHKGFMLNVFINLLCLIVFGLVWVLSYKVSINLTVYGLFFINSLSIMKMLLFMAYTVLYFQCKKHHGEEIVVYGNVEYTKLSTAMVGDEIP</sequence>
<keyword evidence="1" id="KW-1133">Transmembrane helix</keyword>
<dbReference type="PANTHER" id="PTHR33133">
    <property type="entry name" value="OS08G0107100 PROTEIN-RELATED"/>
    <property type="match status" value="1"/>
</dbReference>
<feature type="transmembrane region" description="Helical" evidence="1">
    <location>
        <begin position="135"/>
        <end position="155"/>
    </location>
</feature>
<accession>A0A830C7G7</accession>
<evidence type="ECO:0000256" key="1">
    <source>
        <dbReference type="SAM" id="Phobius"/>
    </source>
</evidence>
<comment type="caution">
    <text evidence="2">The sequence shown here is derived from an EMBL/GenBank/DDBJ whole genome shotgun (WGS) entry which is preliminary data.</text>
</comment>